<dbReference type="CDD" id="cd07197">
    <property type="entry name" value="nitrilase"/>
    <property type="match status" value="1"/>
</dbReference>
<accession>A0A6G9AZ78</accession>
<dbReference type="PANTHER" id="PTHR43674">
    <property type="entry name" value="NITRILASE C965.09-RELATED"/>
    <property type="match status" value="1"/>
</dbReference>
<evidence type="ECO:0000313" key="4">
    <source>
        <dbReference type="Proteomes" id="UP000501802"/>
    </source>
</evidence>
<dbReference type="EMBL" id="CP050063">
    <property type="protein sequence ID" value="QIP17704.1"/>
    <property type="molecule type" value="Genomic_DNA"/>
</dbReference>
<dbReference type="InterPro" id="IPR036526">
    <property type="entry name" value="C-N_Hydrolase_sf"/>
</dbReference>
<reference evidence="3 4" key="1">
    <citation type="submission" date="2020-03" db="EMBL/GenBank/DDBJ databases">
        <authorList>
            <person name="Kim M.K."/>
        </authorList>
    </citation>
    <scope>NUCLEOTIDE SEQUENCE [LARGE SCALE GENOMIC DNA]</scope>
    <source>
        <strain evidence="3 4">BT328</strain>
    </source>
</reference>
<evidence type="ECO:0000313" key="3">
    <source>
        <dbReference type="EMBL" id="QIP17704.1"/>
    </source>
</evidence>
<evidence type="ECO:0000259" key="2">
    <source>
        <dbReference type="PROSITE" id="PS50263"/>
    </source>
</evidence>
<dbReference type="GO" id="GO:0050126">
    <property type="term" value="F:N-carbamoylputrescine amidase activity"/>
    <property type="evidence" value="ECO:0007669"/>
    <property type="project" value="TreeGrafter"/>
</dbReference>
<keyword evidence="1 3" id="KW-0378">Hydrolase</keyword>
<evidence type="ECO:0000256" key="1">
    <source>
        <dbReference type="ARBA" id="ARBA00022801"/>
    </source>
</evidence>
<keyword evidence="4" id="KW-1185">Reference proteome</keyword>
<protein>
    <submittedName>
        <fullName evidence="3">Carbon-nitrogen hydrolase family protein</fullName>
    </submittedName>
</protein>
<proteinExistence type="predicted"/>
<dbReference type="Gene3D" id="3.60.110.10">
    <property type="entry name" value="Carbon-nitrogen hydrolase"/>
    <property type="match status" value="1"/>
</dbReference>
<dbReference type="KEGG" id="spib:G8759_06825"/>
<dbReference type="SUPFAM" id="SSF56317">
    <property type="entry name" value="Carbon-nitrogen hydrolase"/>
    <property type="match status" value="1"/>
</dbReference>
<name>A0A6G9AZ78_9BACT</name>
<dbReference type="PROSITE" id="PS50263">
    <property type="entry name" value="CN_HYDROLASE"/>
    <property type="match status" value="1"/>
</dbReference>
<dbReference type="PANTHER" id="PTHR43674:SF2">
    <property type="entry name" value="BETA-UREIDOPROPIONASE"/>
    <property type="match status" value="1"/>
</dbReference>
<dbReference type="AlphaFoldDB" id="A0A6G9AZ78"/>
<organism evidence="3 4">
    <name type="scientific">Spirosoma aureum</name>
    <dbReference type="NCBI Taxonomy" id="2692134"/>
    <lineage>
        <taxon>Bacteria</taxon>
        <taxon>Pseudomonadati</taxon>
        <taxon>Bacteroidota</taxon>
        <taxon>Cytophagia</taxon>
        <taxon>Cytophagales</taxon>
        <taxon>Cytophagaceae</taxon>
        <taxon>Spirosoma</taxon>
    </lineage>
</organism>
<feature type="domain" description="CN hydrolase" evidence="2">
    <location>
        <begin position="1"/>
        <end position="234"/>
    </location>
</feature>
<dbReference type="Pfam" id="PF00795">
    <property type="entry name" value="CN_hydrolase"/>
    <property type="match status" value="1"/>
</dbReference>
<dbReference type="GO" id="GO:0033388">
    <property type="term" value="P:putrescine biosynthetic process from arginine"/>
    <property type="evidence" value="ECO:0007669"/>
    <property type="project" value="TreeGrafter"/>
</dbReference>
<dbReference type="Proteomes" id="UP000501802">
    <property type="component" value="Chromosome"/>
</dbReference>
<gene>
    <name evidence="3" type="ORF">G8759_06825</name>
</gene>
<sequence length="242" mass="26888">MKISVAQTRQIKGNISGNIKRHKQLIDLATSCKATVIFFPELSLTSYEPELAKELAINQDDRRLDDFQQISDTTKITIGLGAPTKTKTGIQISMIIFQPGKPRQTYSKQQLHSDELPYFENGNQQIMLTVENVRIAPAICYESLQPDHADQASKLGADIYVASVAKSQNGVNKAMIHYPEVARNYSMPVLMSNCVGFCDNFMSVGLSSAWTKQGQLAGQLDDKNEGLLIFDTVTEEVTRQIL</sequence>
<dbReference type="InterPro" id="IPR003010">
    <property type="entry name" value="C-N_Hydrolase"/>
</dbReference>
<dbReference type="InterPro" id="IPR050345">
    <property type="entry name" value="Aliph_Amidase/BUP"/>
</dbReference>